<reference evidence="2" key="1">
    <citation type="submission" date="2022-04" db="EMBL/GenBank/DDBJ databases">
        <title>Carnegiea gigantea Genome sequencing and assembly v2.</title>
        <authorList>
            <person name="Copetti D."/>
            <person name="Sanderson M.J."/>
            <person name="Burquez A."/>
            <person name="Wojciechowski M.F."/>
        </authorList>
    </citation>
    <scope>NUCLEOTIDE SEQUENCE</scope>
    <source>
        <strain evidence="2">SGP5-SGP5p</strain>
        <tissue evidence="2">Aerial part</tissue>
    </source>
</reference>
<comment type="caution">
    <text evidence="2">The sequence shown here is derived from an EMBL/GenBank/DDBJ whole genome shotgun (WGS) entry which is preliminary data.</text>
</comment>
<evidence type="ECO:0000313" key="2">
    <source>
        <dbReference type="EMBL" id="KAJ8422706.1"/>
    </source>
</evidence>
<sequence length="259" mass="29427">MTNGSTEQVRVHIMMKEAVVGHQVSVKCIDKLLFEKLAQDDKGIWHMNKCQPPAARLRAVEVEFEKNQTRTKQSKVNSIWLKAAKNKMIKAFGSWVINTNMPFTVVDSVHTNPLIETILTVSRRDIWRLRTVMVEAEMEEMEETEVQMRWVLPILLDHQQITNRGRGVTLEDDRRSRRSLDEQPRELTQTYGRIRKGQRTSKAPGLPITSDKPLEMILSSWDIIGGSSSYEGGCVSSESTSVPSANVPLRLSQPNIEAD</sequence>
<proteinExistence type="predicted"/>
<dbReference type="EMBL" id="JAKOGI010002173">
    <property type="protein sequence ID" value="KAJ8422706.1"/>
    <property type="molecule type" value="Genomic_DNA"/>
</dbReference>
<name>A0A9Q1JJQ3_9CARY</name>
<evidence type="ECO:0000256" key="1">
    <source>
        <dbReference type="SAM" id="MobiDB-lite"/>
    </source>
</evidence>
<evidence type="ECO:0000313" key="3">
    <source>
        <dbReference type="Proteomes" id="UP001153076"/>
    </source>
</evidence>
<protein>
    <submittedName>
        <fullName evidence="2">Uncharacterized protein</fullName>
    </submittedName>
</protein>
<gene>
    <name evidence="2" type="ORF">Cgig2_002690</name>
</gene>
<dbReference type="AlphaFoldDB" id="A0A9Q1JJQ3"/>
<feature type="region of interest" description="Disordered" evidence="1">
    <location>
        <begin position="231"/>
        <end position="259"/>
    </location>
</feature>
<accession>A0A9Q1JJQ3</accession>
<keyword evidence="3" id="KW-1185">Reference proteome</keyword>
<feature type="compositionally biased region" description="Polar residues" evidence="1">
    <location>
        <begin position="231"/>
        <end position="244"/>
    </location>
</feature>
<dbReference type="Proteomes" id="UP001153076">
    <property type="component" value="Unassembled WGS sequence"/>
</dbReference>
<organism evidence="2 3">
    <name type="scientific">Carnegiea gigantea</name>
    <dbReference type="NCBI Taxonomy" id="171969"/>
    <lineage>
        <taxon>Eukaryota</taxon>
        <taxon>Viridiplantae</taxon>
        <taxon>Streptophyta</taxon>
        <taxon>Embryophyta</taxon>
        <taxon>Tracheophyta</taxon>
        <taxon>Spermatophyta</taxon>
        <taxon>Magnoliopsida</taxon>
        <taxon>eudicotyledons</taxon>
        <taxon>Gunneridae</taxon>
        <taxon>Pentapetalae</taxon>
        <taxon>Caryophyllales</taxon>
        <taxon>Cactineae</taxon>
        <taxon>Cactaceae</taxon>
        <taxon>Cactoideae</taxon>
        <taxon>Echinocereeae</taxon>
        <taxon>Carnegiea</taxon>
    </lineage>
</organism>